<proteinExistence type="inferred from homology"/>
<dbReference type="GO" id="GO:0016042">
    <property type="term" value="P:lipid catabolic process"/>
    <property type="evidence" value="ECO:0007669"/>
    <property type="project" value="UniProtKB-KW"/>
</dbReference>
<evidence type="ECO:0000256" key="2">
    <source>
        <dbReference type="ARBA" id="ARBA00022729"/>
    </source>
</evidence>
<dbReference type="GO" id="GO:0016787">
    <property type="term" value="F:hydrolase activity"/>
    <property type="evidence" value="ECO:0007669"/>
    <property type="project" value="UniProtKB-KW"/>
</dbReference>
<dbReference type="RefSeq" id="XP_018011340.1">
    <property type="nucleotide sequence ID" value="XM_018155851.2"/>
</dbReference>
<feature type="domain" description="Partial AB-hydrolase lipase" evidence="11">
    <location>
        <begin position="61"/>
        <end position="95"/>
    </location>
</feature>
<evidence type="ECO:0000313" key="12">
    <source>
        <dbReference type="Proteomes" id="UP000694843"/>
    </source>
</evidence>
<feature type="signal peptide" evidence="9">
    <location>
        <begin position="1"/>
        <end position="29"/>
    </location>
</feature>
<keyword evidence="6" id="KW-0325">Glycoprotein</keyword>
<dbReference type="KEGG" id="hazt:108668609"/>
<evidence type="ECO:0000256" key="3">
    <source>
        <dbReference type="ARBA" id="ARBA00022801"/>
    </source>
</evidence>
<name>A0A8B7NCM2_HYAAZ</name>
<dbReference type="Pfam" id="PF00561">
    <property type="entry name" value="Abhydrolase_1"/>
    <property type="match status" value="1"/>
</dbReference>
<evidence type="ECO:0000256" key="5">
    <source>
        <dbReference type="ARBA" id="ARBA00023098"/>
    </source>
</evidence>
<dbReference type="Proteomes" id="UP000694843">
    <property type="component" value="Unplaced"/>
</dbReference>
<dbReference type="AlphaFoldDB" id="A0A8B7NCM2"/>
<accession>A0A8B7NCM2</accession>
<keyword evidence="4" id="KW-0442">Lipid degradation</keyword>
<feature type="chain" id="PRO_5034760640" evidence="9">
    <location>
        <begin position="30"/>
        <end position="612"/>
    </location>
</feature>
<keyword evidence="2 9" id="KW-0732">Signal</keyword>
<evidence type="ECO:0000313" key="13">
    <source>
        <dbReference type="RefSeq" id="XP_018011340.1"/>
    </source>
</evidence>
<comment type="similarity">
    <text evidence="1">Belongs to the AB hydrolase superfamily. Lipase family.</text>
</comment>
<evidence type="ECO:0000259" key="11">
    <source>
        <dbReference type="Pfam" id="PF04083"/>
    </source>
</evidence>
<dbReference type="GeneID" id="108668609"/>
<evidence type="ECO:0000256" key="8">
    <source>
        <dbReference type="SAM" id="MobiDB-lite"/>
    </source>
</evidence>
<dbReference type="Gene3D" id="3.40.50.1820">
    <property type="entry name" value="alpha/beta hydrolase"/>
    <property type="match status" value="2"/>
</dbReference>
<dbReference type="Pfam" id="PF04083">
    <property type="entry name" value="Abhydro_lipase"/>
    <property type="match status" value="1"/>
</dbReference>
<evidence type="ECO:0000259" key="10">
    <source>
        <dbReference type="Pfam" id="PF00561"/>
    </source>
</evidence>
<feature type="coiled-coil region" evidence="7">
    <location>
        <begin position="172"/>
        <end position="200"/>
    </location>
</feature>
<evidence type="ECO:0000256" key="9">
    <source>
        <dbReference type="SAM" id="SignalP"/>
    </source>
</evidence>
<feature type="domain" description="AB hydrolase-1" evidence="10">
    <location>
        <begin position="313"/>
        <end position="571"/>
    </location>
</feature>
<organism evidence="12 13">
    <name type="scientific">Hyalella azteca</name>
    <name type="common">Amphipod</name>
    <dbReference type="NCBI Taxonomy" id="294128"/>
    <lineage>
        <taxon>Eukaryota</taxon>
        <taxon>Metazoa</taxon>
        <taxon>Ecdysozoa</taxon>
        <taxon>Arthropoda</taxon>
        <taxon>Crustacea</taxon>
        <taxon>Multicrustacea</taxon>
        <taxon>Malacostraca</taxon>
        <taxon>Eumalacostraca</taxon>
        <taxon>Peracarida</taxon>
        <taxon>Amphipoda</taxon>
        <taxon>Senticaudata</taxon>
        <taxon>Talitrida</taxon>
        <taxon>Talitroidea</taxon>
        <taxon>Hyalellidae</taxon>
        <taxon>Hyalella</taxon>
    </lineage>
</organism>
<gene>
    <name evidence="13" type="primary">LOC108668609</name>
</gene>
<feature type="region of interest" description="Disordered" evidence="8">
    <location>
        <begin position="104"/>
        <end position="128"/>
    </location>
</feature>
<protein>
    <submittedName>
        <fullName evidence="13">Lipase lipl-1</fullName>
    </submittedName>
</protein>
<feature type="coiled-coil region" evidence="7">
    <location>
        <begin position="224"/>
        <end position="291"/>
    </location>
</feature>
<keyword evidence="3" id="KW-0378">Hydrolase</keyword>
<keyword evidence="5" id="KW-0443">Lipid metabolism</keyword>
<dbReference type="OrthoDB" id="9974421at2759"/>
<dbReference type="PANTHER" id="PTHR11005">
    <property type="entry name" value="LYSOSOMAL ACID LIPASE-RELATED"/>
    <property type="match status" value="1"/>
</dbReference>
<sequence length="612" mass="72579">MSWVRDLNKSHVLATACLLLALGLDNCNGFSVMEKEIRALAEEALKMDENKEIMMDAIRTTPEMIEAHGYPAEVHTVTTRDRYVLELHRIPHGRRTGLERDMPEKLERDMPEKLERDMSEKLERDMPEKLERDMPEKLERDMPEKLERDILRETMRDKLERHKREKLERYLREKLERDMREKLEREMREKLEKDMREKLEKDTREKLERDLCEKLERDLCEKLERDLREKLERDMHMREKLERDMREKLERDMREKLERDMREKLERDMREKLERDMREKLERDMREMLERDMREKLERDMREKRARDMRFILADAGYDVWMGNVRGNTYSRKHEILSPDDARFWKFSWSEMGKFDVPASIDYALNVTQQDQLYYVGFSMGTTVFFTMMNYHPEYNQKIIGMIALAPVAYVTHIKGPLGAMIPYASTFQTLMEMAGVNEVFSTGKVFDLLVSSVCSSKEFTAPLCHNILFALTGPDAHHLNPEFLPVILAHTPAGTSLRTLLHFLQNGKAGRFQDFDLGWFGNFRRYRQATAPVFNLTRVTAPVAAFYADNDWLAPPADVRRTVSELGNVVLRHKVPDENFSHLDFLWAKDPVGLVYQKVLKCLAHFKRIAT</sequence>
<keyword evidence="7" id="KW-0175">Coiled coil</keyword>
<dbReference type="InterPro" id="IPR006693">
    <property type="entry name" value="AB_hydrolase_lipase"/>
</dbReference>
<dbReference type="InterPro" id="IPR000073">
    <property type="entry name" value="AB_hydrolase_1"/>
</dbReference>
<evidence type="ECO:0000256" key="1">
    <source>
        <dbReference type="ARBA" id="ARBA00010701"/>
    </source>
</evidence>
<evidence type="ECO:0000256" key="6">
    <source>
        <dbReference type="ARBA" id="ARBA00023180"/>
    </source>
</evidence>
<dbReference type="SUPFAM" id="SSF53474">
    <property type="entry name" value="alpha/beta-Hydrolases"/>
    <property type="match status" value="1"/>
</dbReference>
<reference evidence="13" key="1">
    <citation type="submission" date="2025-08" db="UniProtKB">
        <authorList>
            <consortium name="RefSeq"/>
        </authorList>
    </citation>
    <scope>IDENTIFICATION</scope>
    <source>
        <tissue evidence="13">Whole organism</tissue>
    </source>
</reference>
<keyword evidence="12" id="KW-1185">Reference proteome</keyword>
<evidence type="ECO:0000256" key="7">
    <source>
        <dbReference type="SAM" id="Coils"/>
    </source>
</evidence>
<dbReference type="FunFam" id="3.40.50.1820:FF:000057">
    <property type="entry name" value="Lipase"/>
    <property type="match status" value="1"/>
</dbReference>
<dbReference type="InterPro" id="IPR029058">
    <property type="entry name" value="AB_hydrolase_fold"/>
</dbReference>
<evidence type="ECO:0000256" key="4">
    <source>
        <dbReference type="ARBA" id="ARBA00022963"/>
    </source>
</evidence>